<name>C6CE82_DICC1</name>
<accession>C6CE82</accession>
<dbReference type="Proteomes" id="UP000002735">
    <property type="component" value="Chromosome"/>
</dbReference>
<proteinExistence type="predicted"/>
<evidence type="ECO:0000313" key="1">
    <source>
        <dbReference type="EMBL" id="ACT06192.1"/>
    </source>
</evidence>
<reference evidence="1 2" key="1">
    <citation type="submission" date="2009-06" db="EMBL/GenBank/DDBJ databases">
        <title>Complete sequence of Dickeya zeae Ech1591.</title>
        <authorList>
            <consortium name="US DOE Joint Genome Institute"/>
            <person name="Lucas S."/>
            <person name="Copeland A."/>
            <person name="Lapidus A."/>
            <person name="Glavina del Rio T."/>
            <person name="Tice H."/>
            <person name="Bruce D."/>
            <person name="Goodwin L."/>
            <person name="Pitluck S."/>
            <person name="Chertkov O."/>
            <person name="Brettin T."/>
            <person name="Detter J.C."/>
            <person name="Han C."/>
            <person name="Larimer F."/>
            <person name="Land M."/>
            <person name="Hauser L."/>
            <person name="Kyrpides N."/>
            <person name="Ovchinnikova G."/>
            <person name="Balakrishnan V."/>
            <person name="Glasner J."/>
            <person name="Perna N.T."/>
        </authorList>
    </citation>
    <scope>NUCLEOTIDE SEQUENCE [LARGE SCALE GENOMIC DNA]</scope>
    <source>
        <strain evidence="1 2">Ech1591</strain>
    </source>
</reference>
<gene>
    <name evidence="1" type="ordered locus">Dd1591_1329</name>
</gene>
<organism evidence="1 2">
    <name type="scientific">Dickeya chrysanthemi (strain Ech1591)</name>
    <name type="common">Dickeya zeae (strain Ech1591)</name>
    <dbReference type="NCBI Taxonomy" id="561229"/>
    <lineage>
        <taxon>Bacteria</taxon>
        <taxon>Pseudomonadati</taxon>
        <taxon>Pseudomonadota</taxon>
        <taxon>Gammaproteobacteria</taxon>
        <taxon>Enterobacterales</taxon>
        <taxon>Pectobacteriaceae</taxon>
        <taxon>Dickeya</taxon>
    </lineage>
</organism>
<protein>
    <submittedName>
        <fullName evidence="1">Uncharacterized protein</fullName>
    </submittedName>
</protein>
<dbReference type="HOGENOM" id="CLU_3396226_0_0_6"/>
<dbReference type="STRING" id="561229.Dd1591_1329"/>
<dbReference type="KEGG" id="dze:Dd1591_1329"/>
<dbReference type="EMBL" id="CP001655">
    <property type="protein sequence ID" value="ACT06192.1"/>
    <property type="molecule type" value="Genomic_DNA"/>
</dbReference>
<evidence type="ECO:0000313" key="2">
    <source>
        <dbReference type="Proteomes" id="UP000002735"/>
    </source>
</evidence>
<dbReference type="AlphaFoldDB" id="C6CE82"/>
<sequence>MRLTYNMVGVNHEFVLIIIDGGRYQLTMLIF</sequence>